<dbReference type="EMBL" id="CAUYUJ010022503">
    <property type="protein sequence ID" value="CAK0911009.1"/>
    <property type="molecule type" value="Genomic_DNA"/>
</dbReference>
<keyword evidence="3" id="KW-1185">Reference proteome</keyword>
<evidence type="ECO:0000313" key="2">
    <source>
        <dbReference type="EMBL" id="CAK0911009.1"/>
    </source>
</evidence>
<reference evidence="2" key="1">
    <citation type="submission" date="2023-10" db="EMBL/GenBank/DDBJ databases">
        <authorList>
            <person name="Chen Y."/>
            <person name="Shah S."/>
            <person name="Dougan E. K."/>
            <person name="Thang M."/>
            <person name="Chan C."/>
        </authorList>
    </citation>
    <scope>NUCLEOTIDE SEQUENCE [LARGE SCALE GENOMIC DNA]</scope>
</reference>
<organism evidence="2 3">
    <name type="scientific">Prorocentrum cordatum</name>
    <dbReference type="NCBI Taxonomy" id="2364126"/>
    <lineage>
        <taxon>Eukaryota</taxon>
        <taxon>Sar</taxon>
        <taxon>Alveolata</taxon>
        <taxon>Dinophyceae</taxon>
        <taxon>Prorocentrales</taxon>
        <taxon>Prorocentraceae</taxon>
        <taxon>Prorocentrum</taxon>
    </lineage>
</organism>
<feature type="compositionally biased region" description="Pro residues" evidence="1">
    <location>
        <begin position="80"/>
        <end position="95"/>
    </location>
</feature>
<comment type="caution">
    <text evidence="2">The sequence shown here is derived from an EMBL/GenBank/DDBJ whole genome shotgun (WGS) entry which is preliminary data.</text>
</comment>
<feature type="compositionally biased region" description="Low complexity" evidence="1">
    <location>
        <begin position="22"/>
        <end position="39"/>
    </location>
</feature>
<gene>
    <name evidence="2" type="ORF">PCOR1329_LOCUS85016</name>
</gene>
<feature type="region of interest" description="Disordered" evidence="1">
    <location>
        <begin position="22"/>
        <end position="51"/>
    </location>
</feature>
<name>A0ABN9YIL8_9DINO</name>
<feature type="region of interest" description="Disordered" evidence="1">
    <location>
        <begin position="66"/>
        <end position="105"/>
    </location>
</feature>
<protein>
    <submittedName>
        <fullName evidence="2">Uncharacterized protein</fullName>
    </submittedName>
</protein>
<evidence type="ECO:0000313" key="3">
    <source>
        <dbReference type="Proteomes" id="UP001189429"/>
    </source>
</evidence>
<proteinExistence type="predicted"/>
<sequence length="246" mass="25209">MCLTPSDVSEEASVPKQAVVGADASARAAAPPRTTAAAAGEGGDSGDVGAASGEATIFDLDFFQFGGSTGWPPTSEGPPEGRPVQPPAARRPPPSTAACGPGRPCSAPPPEMGAAITQCAKAMLVESDEYAYVKSESPFQAASGEGPQLALRISQAPIEASHGAKLSPFGLGDEVAVVQVEKLKGWDALRWRQDRSAKQRASNDVTSKCAISALTLHGRSACFGITVRISISGNVLIILRDSPEGL</sequence>
<dbReference type="Proteomes" id="UP001189429">
    <property type="component" value="Unassembled WGS sequence"/>
</dbReference>
<accession>A0ABN9YIL8</accession>
<evidence type="ECO:0000256" key="1">
    <source>
        <dbReference type="SAM" id="MobiDB-lite"/>
    </source>
</evidence>